<dbReference type="PANTHER" id="PTHR21500:SF0">
    <property type="entry name" value="TUBULIN-SPECIFIC CHAPERONE A"/>
    <property type="match status" value="1"/>
</dbReference>
<dbReference type="InterPro" id="IPR004226">
    <property type="entry name" value="TBCA"/>
</dbReference>
<keyword evidence="3" id="KW-0206">Cytoskeleton</keyword>
<dbReference type="AlphaFoldDB" id="A0A2H9TLK3"/>
<comment type="caution">
    <text evidence="4">The sequence shown here is derived from an EMBL/GenBank/DDBJ whole genome shotgun (WGS) entry which is preliminary data.</text>
</comment>
<comment type="similarity">
    <text evidence="1 3">Belongs to the TBCA family.</text>
</comment>
<dbReference type="InterPro" id="IPR036126">
    <property type="entry name" value="TBCA_sf"/>
</dbReference>
<reference evidence="4 5" key="1">
    <citation type="submission" date="2016-10" db="EMBL/GenBank/DDBJ databases">
        <title>The genome of Paramicrosporidium saccamoebae is the missing link in understanding Cryptomycota and Microsporidia evolution.</title>
        <authorList>
            <person name="Quandt C.A."/>
            <person name="Beaudet D."/>
            <person name="Corsaro D."/>
            <person name="Michel R."/>
            <person name="Corradi N."/>
            <person name="James T."/>
        </authorList>
    </citation>
    <scope>NUCLEOTIDE SEQUENCE [LARGE SCALE GENOMIC DNA]</scope>
    <source>
        <strain evidence="4 5">KSL3</strain>
    </source>
</reference>
<proteinExistence type="inferred from homology"/>
<comment type="subcellular location">
    <subcellularLocation>
        <location evidence="3">Cytoplasm</location>
        <location evidence="3">Cytoskeleton</location>
    </subcellularLocation>
</comment>
<sequence length="93" mass="10538">MPSAVGVDLNKKLTVKVNVVKRYAKEIAYYRKEHSEQDAKITGLRAQECCPHDLANQVAVGKETEAVLNECQTRYKEACDDLRDFLVQGRKVL</sequence>
<dbReference type="SUPFAM" id="SSF46988">
    <property type="entry name" value="Tubulin chaperone cofactor A"/>
    <property type="match status" value="1"/>
</dbReference>
<dbReference type="GO" id="GO:0005874">
    <property type="term" value="C:microtubule"/>
    <property type="evidence" value="ECO:0007669"/>
    <property type="project" value="UniProtKB-KW"/>
</dbReference>
<dbReference type="GO" id="GO:0048487">
    <property type="term" value="F:beta-tubulin binding"/>
    <property type="evidence" value="ECO:0007669"/>
    <property type="project" value="InterPro"/>
</dbReference>
<dbReference type="Pfam" id="PF02970">
    <property type="entry name" value="TBCA"/>
    <property type="match status" value="1"/>
</dbReference>
<protein>
    <recommendedName>
        <fullName evidence="3">Tubulin-specific chaperone A</fullName>
    </recommendedName>
</protein>
<dbReference type="Proteomes" id="UP000240830">
    <property type="component" value="Unassembled WGS sequence"/>
</dbReference>
<gene>
    <name evidence="4" type="ORF">PSACC_01533</name>
</gene>
<dbReference type="GO" id="GO:0007023">
    <property type="term" value="P:post-chaperonin tubulin folding pathway"/>
    <property type="evidence" value="ECO:0007669"/>
    <property type="project" value="UniProtKB-UniRule"/>
</dbReference>
<evidence type="ECO:0000256" key="1">
    <source>
        <dbReference type="ARBA" id="ARBA00006806"/>
    </source>
</evidence>
<accession>A0A2H9TLK3</accession>
<keyword evidence="5" id="KW-1185">Reference proteome</keyword>
<keyword evidence="3" id="KW-0493">Microtubule</keyword>
<dbReference type="GO" id="GO:0007021">
    <property type="term" value="P:tubulin complex assembly"/>
    <property type="evidence" value="ECO:0007669"/>
    <property type="project" value="UniProtKB-UniRule"/>
</dbReference>
<evidence type="ECO:0000313" key="5">
    <source>
        <dbReference type="Proteomes" id="UP000240830"/>
    </source>
</evidence>
<dbReference type="EMBL" id="MTSL01000108">
    <property type="protein sequence ID" value="PJF18651.1"/>
    <property type="molecule type" value="Genomic_DNA"/>
</dbReference>
<dbReference type="OrthoDB" id="296187at2759"/>
<keyword evidence="3" id="KW-0963">Cytoplasm</keyword>
<keyword evidence="2 3" id="KW-0143">Chaperone</keyword>
<organism evidence="4 5">
    <name type="scientific">Paramicrosporidium saccamoebae</name>
    <dbReference type="NCBI Taxonomy" id="1246581"/>
    <lineage>
        <taxon>Eukaryota</taxon>
        <taxon>Fungi</taxon>
        <taxon>Fungi incertae sedis</taxon>
        <taxon>Cryptomycota</taxon>
        <taxon>Cryptomycota incertae sedis</taxon>
        <taxon>Paramicrosporidium</taxon>
    </lineage>
</organism>
<name>A0A2H9TLK3_9FUNG</name>
<dbReference type="PANTHER" id="PTHR21500">
    <property type="entry name" value="TUBULIN-SPECIFIC CHAPERONE A"/>
    <property type="match status" value="1"/>
</dbReference>
<comment type="subunit">
    <text evidence="3">Supercomplex made of cofactors A to E. Cofactors A and D function by capturing and stabilizing tubulin in a quasi-native conformation. Cofactor E binds to the cofactor D-tubulin complex; interaction with cofactor C then causes the release of tubulin polypeptides that are committed to the native state.</text>
</comment>
<evidence type="ECO:0000256" key="2">
    <source>
        <dbReference type="ARBA" id="ARBA00023186"/>
    </source>
</evidence>
<dbReference type="Gene3D" id="1.20.58.90">
    <property type="match status" value="1"/>
</dbReference>
<evidence type="ECO:0000256" key="3">
    <source>
        <dbReference type="RuleBase" id="RU364030"/>
    </source>
</evidence>
<dbReference type="GO" id="GO:0005829">
    <property type="term" value="C:cytosol"/>
    <property type="evidence" value="ECO:0007669"/>
    <property type="project" value="TreeGrafter"/>
</dbReference>
<evidence type="ECO:0000313" key="4">
    <source>
        <dbReference type="EMBL" id="PJF18651.1"/>
    </source>
</evidence>